<accession>A0A940ICL6</accession>
<dbReference type="Pfam" id="PF13086">
    <property type="entry name" value="AAA_11"/>
    <property type="match status" value="1"/>
</dbReference>
<evidence type="ECO:0000259" key="1">
    <source>
        <dbReference type="Pfam" id="PF13086"/>
    </source>
</evidence>
<feature type="domain" description="Restriction endonuclease type II-like" evidence="3">
    <location>
        <begin position="1185"/>
        <end position="1279"/>
    </location>
</feature>
<dbReference type="Pfam" id="PF18741">
    <property type="entry name" value="MTES_1575"/>
    <property type="match status" value="1"/>
</dbReference>
<dbReference type="GO" id="GO:0004386">
    <property type="term" value="F:helicase activity"/>
    <property type="evidence" value="ECO:0007669"/>
    <property type="project" value="InterPro"/>
</dbReference>
<dbReference type="InterPro" id="IPR049468">
    <property type="entry name" value="Restrct_endonuc-II-like_dom"/>
</dbReference>
<dbReference type="EMBL" id="JADINF010000002">
    <property type="protein sequence ID" value="MBO8423403.1"/>
    <property type="molecule type" value="Genomic_DNA"/>
</dbReference>
<dbReference type="SUPFAM" id="SSF52540">
    <property type="entry name" value="P-loop containing nucleoside triphosphate hydrolases"/>
    <property type="match status" value="1"/>
</dbReference>
<proteinExistence type="predicted"/>
<feature type="domain" description="DNA2/NAM7 helicase helicase" evidence="1">
    <location>
        <begin position="343"/>
        <end position="435"/>
    </location>
</feature>
<dbReference type="CDD" id="cd18808">
    <property type="entry name" value="SF1_C_Upf1"/>
    <property type="match status" value="1"/>
</dbReference>
<organism evidence="4 5">
    <name type="scientific">Candidatus Stercoripulliclostridium pullicola</name>
    <dbReference type="NCBI Taxonomy" id="2840953"/>
    <lineage>
        <taxon>Bacteria</taxon>
        <taxon>Bacillati</taxon>
        <taxon>Bacillota</taxon>
        <taxon>Clostridia</taxon>
        <taxon>Eubacteriales</taxon>
        <taxon>Candidatus Stercoripulliclostridium</taxon>
    </lineage>
</organism>
<sequence>MNPIYRKYKERFIQISGNNRSLYVKGIVKKYTFDIGAIMENRNDTDEFLDFLWHGRRSFSLINDKVVAKLLKQAAKTDSVNEEADRLTVATDADALAAEAESVTVRRAKQATPQSRVNKIVSSQIDSLKYLKREVEEIEKETGLYDLYIGYPFVIGSLSADIQLRAPLLLFPAHISIEKDEATLTLTPNQPIMLNKAFVLAYAKEHNIPTEKLIQEFDPLAEDAFGGAYDVVDYLNAHGFKLRSVRRKSLQSFDASGTPLEGLEVRNYAVIGKFPLANAIYNDYLALEKDDLTTPSIEALLSPNNEKKREGIFERKRRAKRELKLSKRKDMMVTPSYYPINDLDYAQENALVEINRRDNIVIYGPPGTGKSQTIVNIISDALCKNKRVLVVSQKRAALDVVFSRLGKLNTKAMLIPDPEKDKNAFFERLRTMHAATATADYADKQDYYKKTEFDIRQEIDILQSISDTLFNRTEFGLTLQEMYAGSYNIGKDTKDYKLYGELKKTDIIEENYPTLNESIKLVNDKNLAKFYLTRVELVKSNEMVTHILSDIDMHQLKEAQSLIEKLLSKPLVPFDSSRYPYSRYLTSFYLENAASDRRTLKRVAKTITSFEHPVLSGWMHASAFPLLWPLYPFLRLKYGEYCENVKIDLNVAKNVLDDYAEDFRPLSKVLDKGGYALAVGGLINGNTCFLEKLQDALNSYVKVRDMNTALNALSPEVKAVLDFAYEHSDGNLRSMREVLDKILPLRIYHEIVSMDALIEPFLSKTVTFDEMRHRILRLKSDQRELSRSLATSMFSAEYSEYFKNAEHRKDFLYDIQKQRALRPIRQMFDYYDEFLLRLFPCWLLSPEVVSTILPLKRDLFDLVVFDEASQIFIENALPAIYRGTKVVVAGDSKQLRPTAGFVKKYFGDYSVDNGLDLSTQAALEVESLLDLATSRYYPVHLSYHYRSNFAELIDFSNAAFYENKLQIAPNTGKNYSEPPIERIKVKGTWQNRHNHEEAAAVVKLVKNIFARREMNETVGIVTFNIEQKEYIEDLLDAEADKTQIFRKQLFKERNRVEDGENVGLFVKNLENVQGEERDIIIFSVGYARNDYDRVVAQFGSLSAEGGENRLNVAITRAKKKVYVVTSIEPEELDRNETTKNPGPKLLKKYLSYARAVSSRNPGEVKDILQTIHRSAEVIDPIGAYEEQIKEQLEKLGYEVDINLGNTDYKLSLGIYDPELERYVLGVECDYQAYHSSSSVLERDVYRFKFLESKGWLIVRVWSRDWWLSRAKVLTDLVQIIERQKSVLREKLNANK</sequence>
<evidence type="ECO:0000313" key="4">
    <source>
        <dbReference type="EMBL" id="MBO8423403.1"/>
    </source>
</evidence>
<dbReference type="InterPro" id="IPR025103">
    <property type="entry name" value="DUF4011"/>
</dbReference>
<dbReference type="InterPro" id="IPR047187">
    <property type="entry name" value="SF1_C_Upf1"/>
</dbReference>
<reference evidence="4" key="2">
    <citation type="journal article" date="2021" name="PeerJ">
        <title>Extensive microbial diversity within the chicken gut microbiome revealed by metagenomics and culture.</title>
        <authorList>
            <person name="Gilroy R."/>
            <person name="Ravi A."/>
            <person name="Getino M."/>
            <person name="Pursley I."/>
            <person name="Horton D.L."/>
            <person name="Alikhan N.F."/>
            <person name="Baker D."/>
            <person name="Gharbi K."/>
            <person name="Hall N."/>
            <person name="Watson M."/>
            <person name="Adriaenssens E.M."/>
            <person name="Foster-Nyarko E."/>
            <person name="Jarju S."/>
            <person name="Secka A."/>
            <person name="Antonio M."/>
            <person name="Oren A."/>
            <person name="Chaudhuri R.R."/>
            <person name="La Ragione R."/>
            <person name="Hildebrand F."/>
            <person name="Pallen M.J."/>
        </authorList>
    </citation>
    <scope>NUCLEOTIDE SEQUENCE</scope>
    <source>
        <strain evidence="4">517</strain>
    </source>
</reference>
<dbReference type="Proteomes" id="UP000727857">
    <property type="component" value="Unassembled WGS sequence"/>
</dbReference>
<evidence type="ECO:0000259" key="3">
    <source>
        <dbReference type="Pfam" id="PF18741"/>
    </source>
</evidence>
<name>A0A940ICL6_9FIRM</name>
<dbReference type="Pfam" id="PF13087">
    <property type="entry name" value="AAA_12"/>
    <property type="match status" value="1"/>
</dbReference>
<reference evidence="4" key="1">
    <citation type="submission" date="2020-10" db="EMBL/GenBank/DDBJ databases">
        <authorList>
            <person name="Gilroy R."/>
        </authorList>
    </citation>
    <scope>NUCLEOTIDE SEQUENCE</scope>
    <source>
        <strain evidence="4">517</strain>
    </source>
</reference>
<comment type="caution">
    <text evidence="4">The sequence shown here is derived from an EMBL/GenBank/DDBJ whole genome shotgun (WGS) entry which is preliminary data.</text>
</comment>
<dbReference type="InterPro" id="IPR011335">
    <property type="entry name" value="Restrct_endonuc-II-like"/>
</dbReference>
<dbReference type="InterPro" id="IPR027417">
    <property type="entry name" value="P-loop_NTPase"/>
</dbReference>
<dbReference type="SUPFAM" id="SSF52980">
    <property type="entry name" value="Restriction endonuclease-like"/>
    <property type="match status" value="1"/>
</dbReference>
<dbReference type="PANTHER" id="PTHR10887">
    <property type="entry name" value="DNA2/NAM7 HELICASE FAMILY"/>
    <property type="match status" value="1"/>
</dbReference>
<protein>
    <submittedName>
        <fullName evidence="4">DUF4011 domain-containing protein</fullName>
    </submittedName>
</protein>
<dbReference type="Gene3D" id="3.40.960.10">
    <property type="entry name" value="VSR Endonuclease"/>
    <property type="match status" value="1"/>
</dbReference>
<feature type="domain" description="DNA2/NAM7 helicase-like C-terminal" evidence="2">
    <location>
        <begin position="929"/>
        <end position="1126"/>
    </location>
</feature>
<dbReference type="InterPro" id="IPR045055">
    <property type="entry name" value="DNA2/NAM7-like"/>
</dbReference>
<gene>
    <name evidence="4" type="ORF">IAB16_00055</name>
</gene>
<dbReference type="Pfam" id="PF13195">
    <property type="entry name" value="DUF4011"/>
    <property type="match status" value="1"/>
</dbReference>
<evidence type="ECO:0000259" key="2">
    <source>
        <dbReference type="Pfam" id="PF13087"/>
    </source>
</evidence>
<dbReference type="Gene3D" id="3.40.50.300">
    <property type="entry name" value="P-loop containing nucleotide triphosphate hydrolases"/>
    <property type="match status" value="3"/>
</dbReference>
<evidence type="ECO:0000313" key="5">
    <source>
        <dbReference type="Proteomes" id="UP000727857"/>
    </source>
</evidence>
<dbReference type="InterPro" id="IPR041677">
    <property type="entry name" value="DNA2/NAM7_AAA_11"/>
</dbReference>
<dbReference type="PANTHER" id="PTHR10887:SF530">
    <property type="entry name" value="SUPERFAMILY I DNA HELICASES"/>
    <property type="match status" value="1"/>
</dbReference>
<dbReference type="InterPro" id="IPR041679">
    <property type="entry name" value="DNA2/NAM7-like_C"/>
</dbReference>